<keyword evidence="4" id="KW-1185">Reference proteome</keyword>
<evidence type="ECO:0008006" key="5">
    <source>
        <dbReference type="Google" id="ProtNLM"/>
    </source>
</evidence>
<sequence length="547" mass="56144">MAVVTPWTDRRTPSPPRIRARDPSPGVGACLLGGVVAATLGLGVLVLLVMVLWISFPYPDSGPDSVLHLAAALWLQAHGVVLVRTETLSGVPAPVGLTPLLTALLPVWLLHRAARDAAYGDRADAAEGDDVPLVGARTAWCGVVVGYLGLGAVVALYAWGGPLRPSWTWTAVCLPLVAAAAAGAGVWTAYGRPWGSPSRRKRRGLERLPASMRRAGAAGALERDGRLWLRDAVRAATAGAVVLVAGGAVLAAVSLVWHGGAARVSFLQLTQGWSGRCAVLLLAVALFPNAAVWGAAYGLGPGFALGVGQSAGPLSTARLSAPLPPFPLLAAVPEVGGGPLRWAVAVVPVAAGVTVGRFVARAACRDRARDAAWSAGRTAGAVVVAGMVCGVLLGGLAQAAGGPLGVAALSRFGPVGWQVGGAAAGWTVGVGMPVALAVRAWRLRKCGKEEGPKGGRRKGEGRKAEERDEGCRGPRWWRGREPRVAAPAIPVVSPTAPEPLQIPAPAPRTDVPRDTAWEDPDLKPYEALPPEADPFPPALPKEPGPGG</sequence>
<proteinExistence type="predicted"/>
<evidence type="ECO:0000256" key="1">
    <source>
        <dbReference type="SAM" id="MobiDB-lite"/>
    </source>
</evidence>
<feature type="compositionally biased region" description="Pro residues" evidence="1">
    <location>
        <begin position="496"/>
        <end position="506"/>
    </location>
</feature>
<evidence type="ECO:0000313" key="4">
    <source>
        <dbReference type="Proteomes" id="UP000179935"/>
    </source>
</evidence>
<feature type="transmembrane region" description="Helical" evidence="2">
    <location>
        <begin position="235"/>
        <end position="257"/>
    </location>
</feature>
<organism evidence="3 4">
    <name type="scientific">Streptomyces colonosanans</name>
    <dbReference type="NCBI Taxonomy" id="1428652"/>
    <lineage>
        <taxon>Bacteria</taxon>
        <taxon>Bacillati</taxon>
        <taxon>Actinomycetota</taxon>
        <taxon>Actinomycetes</taxon>
        <taxon>Kitasatosporales</taxon>
        <taxon>Streptomycetaceae</taxon>
        <taxon>Streptomyces</taxon>
    </lineage>
</organism>
<dbReference type="OrthoDB" id="3742900at2"/>
<dbReference type="STRING" id="1428652.BIV24_04800"/>
<feature type="transmembrane region" description="Helical" evidence="2">
    <location>
        <begin position="278"/>
        <end position="299"/>
    </location>
</feature>
<keyword evidence="2" id="KW-0812">Transmembrane</keyword>
<feature type="region of interest" description="Disordered" evidence="1">
    <location>
        <begin position="447"/>
        <end position="547"/>
    </location>
</feature>
<evidence type="ECO:0000313" key="3">
    <source>
        <dbReference type="EMBL" id="OIJ99098.1"/>
    </source>
</evidence>
<keyword evidence="2" id="KW-1133">Transmembrane helix</keyword>
<feature type="transmembrane region" description="Helical" evidence="2">
    <location>
        <begin position="342"/>
        <end position="360"/>
    </location>
</feature>
<protein>
    <recommendedName>
        <fullName evidence="5">Integral membrane protein</fullName>
    </recommendedName>
</protein>
<feature type="compositionally biased region" description="Basic and acidic residues" evidence="1">
    <location>
        <begin position="447"/>
        <end position="483"/>
    </location>
</feature>
<evidence type="ECO:0000256" key="2">
    <source>
        <dbReference type="SAM" id="Phobius"/>
    </source>
</evidence>
<reference evidence="3 4" key="1">
    <citation type="submission" date="2016-10" db="EMBL/GenBank/DDBJ databases">
        <title>Genome sequence of Streptomyces sp. MUSC 93.</title>
        <authorList>
            <person name="Lee L.-H."/>
            <person name="Ser H.-L."/>
            <person name="Law J.W.-F."/>
        </authorList>
    </citation>
    <scope>NUCLEOTIDE SEQUENCE [LARGE SCALE GENOMIC DNA]</scope>
    <source>
        <strain evidence="3 4">MUSC 93</strain>
    </source>
</reference>
<dbReference type="EMBL" id="MLYP01000010">
    <property type="protein sequence ID" value="OIJ99098.1"/>
    <property type="molecule type" value="Genomic_DNA"/>
</dbReference>
<feature type="transmembrane region" description="Helical" evidence="2">
    <location>
        <begin position="27"/>
        <end position="54"/>
    </location>
</feature>
<feature type="transmembrane region" description="Helical" evidence="2">
    <location>
        <begin position="66"/>
        <end position="83"/>
    </location>
</feature>
<accession>A0A1S2PZ35</accession>
<feature type="transmembrane region" description="Helical" evidence="2">
    <location>
        <begin position="381"/>
        <end position="409"/>
    </location>
</feature>
<name>A0A1S2PZ35_9ACTN</name>
<gene>
    <name evidence="3" type="ORF">BIV24_04800</name>
</gene>
<dbReference type="RefSeq" id="WP_071364884.1">
    <property type="nucleotide sequence ID" value="NZ_MLYP01000010.1"/>
</dbReference>
<feature type="compositionally biased region" description="Pro residues" evidence="1">
    <location>
        <begin position="531"/>
        <end position="547"/>
    </location>
</feature>
<keyword evidence="2" id="KW-0472">Membrane</keyword>
<dbReference type="Proteomes" id="UP000179935">
    <property type="component" value="Unassembled WGS sequence"/>
</dbReference>
<comment type="caution">
    <text evidence="3">The sequence shown here is derived from an EMBL/GenBank/DDBJ whole genome shotgun (WGS) entry which is preliminary data.</text>
</comment>
<feature type="compositionally biased region" description="Basic and acidic residues" evidence="1">
    <location>
        <begin position="510"/>
        <end position="524"/>
    </location>
</feature>
<feature type="transmembrane region" description="Helical" evidence="2">
    <location>
        <begin position="171"/>
        <end position="190"/>
    </location>
</feature>
<dbReference type="Pfam" id="PF19877">
    <property type="entry name" value="DUF6350"/>
    <property type="match status" value="1"/>
</dbReference>
<feature type="region of interest" description="Disordered" evidence="1">
    <location>
        <begin position="1"/>
        <end position="20"/>
    </location>
</feature>
<feature type="transmembrane region" description="Helical" evidence="2">
    <location>
        <begin position="95"/>
        <end position="114"/>
    </location>
</feature>
<feature type="transmembrane region" description="Helical" evidence="2">
    <location>
        <begin position="134"/>
        <end position="159"/>
    </location>
</feature>
<dbReference type="InterPro" id="IPR045931">
    <property type="entry name" value="DUF6350"/>
</dbReference>
<dbReference type="AlphaFoldDB" id="A0A1S2PZ35"/>
<feature type="transmembrane region" description="Helical" evidence="2">
    <location>
        <begin position="415"/>
        <end position="438"/>
    </location>
</feature>